<dbReference type="Proteomes" id="UP001500603">
    <property type="component" value="Unassembled WGS sequence"/>
</dbReference>
<proteinExistence type="predicted"/>
<evidence type="ECO:0000313" key="2">
    <source>
        <dbReference type="Proteomes" id="UP001500603"/>
    </source>
</evidence>
<dbReference type="SUPFAM" id="SSF54593">
    <property type="entry name" value="Glyoxalase/Bleomycin resistance protein/Dihydroxybiphenyl dioxygenase"/>
    <property type="match status" value="1"/>
</dbReference>
<comment type="caution">
    <text evidence="1">The sequence shown here is derived from an EMBL/GenBank/DDBJ whole genome shotgun (WGS) entry which is preliminary data.</text>
</comment>
<sequence length="96" mass="10265">MHIIEAVVTATDLEAAAGFYRGLLELPVTEHPDGIAIDIGSSRLIVVEGAPFQGVHHLAFGISPHDFEQTAWPVALSQSSACLAYMEMLADIRCSS</sequence>
<keyword evidence="2" id="KW-1185">Reference proteome</keyword>
<dbReference type="InterPro" id="IPR029068">
    <property type="entry name" value="Glyas_Bleomycin-R_OHBP_Dase"/>
</dbReference>
<evidence type="ECO:0008006" key="3">
    <source>
        <dbReference type="Google" id="ProtNLM"/>
    </source>
</evidence>
<dbReference type="Gene3D" id="3.10.180.10">
    <property type="entry name" value="2,3-Dihydroxybiphenyl 1,2-Dioxygenase, domain 1"/>
    <property type="match status" value="1"/>
</dbReference>
<organism evidence="1 2">
    <name type="scientific">Nocardia callitridis</name>
    <dbReference type="NCBI Taxonomy" id="648753"/>
    <lineage>
        <taxon>Bacteria</taxon>
        <taxon>Bacillati</taxon>
        <taxon>Actinomycetota</taxon>
        <taxon>Actinomycetes</taxon>
        <taxon>Mycobacteriales</taxon>
        <taxon>Nocardiaceae</taxon>
        <taxon>Nocardia</taxon>
    </lineage>
</organism>
<evidence type="ECO:0000313" key="1">
    <source>
        <dbReference type="EMBL" id="GAA5065507.1"/>
    </source>
</evidence>
<name>A0ABP9KX44_9NOCA</name>
<reference evidence="2" key="1">
    <citation type="journal article" date="2019" name="Int. J. Syst. Evol. Microbiol.">
        <title>The Global Catalogue of Microorganisms (GCM) 10K type strain sequencing project: providing services to taxonomists for standard genome sequencing and annotation.</title>
        <authorList>
            <consortium name="The Broad Institute Genomics Platform"/>
            <consortium name="The Broad Institute Genome Sequencing Center for Infectious Disease"/>
            <person name="Wu L."/>
            <person name="Ma J."/>
        </authorList>
    </citation>
    <scope>NUCLEOTIDE SEQUENCE [LARGE SCALE GENOMIC DNA]</scope>
    <source>
        <strain evidence="2">JCM 18298</strain>
    </source>
</reference>
<accession>A0ABP9KX44</accession>
<gene>
    <name evidence="1" type="ORF">GCM10023318_52690</name>
</gene>
<dbReference type="RefSeq" id="WP_345498730.1">
    <property type="nucleotide sequence ID" value="NZ_BAABJM010000006.1"/>
</dbReference>
<dbReference type="EMBL" id="BAABJM010000006">
    <property type="protein sequence ID" value="GAA5065507.1"/>
    <property type="molecule type" value="Genomic_DNA"/>
</dbReference>
<protein>
    <recommendedName>
        <fullName evidence="3">Glyoxalase</fullName>
    </recommendedName>
</protein>